<gene>
    <name evidence="2" type="ORF">A0O34_02410</name>
</gene>
<dbReference type="KEGG" id="chh:A0O34_02410"/>
<organism evidence="2 3">
    <name type="scientific">Chryseobacterium glaciei</name>
    <dbReference type="NCBI Taxonomy" id="1685010"/>
    <lineage>
        <taxon>Bacteria</taxon>
        <taxon>Pseudomonadati</taxon>
        <taxon>Bacteroidota</taxon>
        <taxon>Flavobacteriia</taxon>
        <taxon>Flavobacteriales</taxon>
        <taxon>Weeksellaceae</taxon>
        <taxon>Chryseobacterium group</taxon>
        <taxon>Chryseobacterium</taxon>
    </lineage>
</organism>
<reference evidence="2 3" key="1">
    <citation type="submission" date="2016-04" db="EMBL/GenBank/DDBJ databases">
        <title>Complete Genome Sequence of Chryseobacterium sp. IHBB 10212.</title>
        <authorList>
            <person name="Pal M."/>
            <person name="Swarnkar M.K."/>
            <person name="Kaushal K."/>
            <person name="Chhibber S."/>
            <person name="Singh A.K."/>
            <person name="Gulati A."/>
        </authorList>
    </citation>
    <scope>NUCLEOTIDE SEQUENCE [LARGE SCALE GENOMIC DNA]</scope>
    <source>
        <strain evidence="2 3">IHBB 10212</strain>
    </source>
</reference>
<evidence type="ECO:0000313" key="3">
    <source>
        <dbReference type="Proteomes" id="UP000077824"/>
    </source>
</evidence>
<name>A0A172XR21_9FLAO</name>
<feature type="signal peptide" evidence="1">
    <location>
        <begin position="1"/>
        <end position="21"/>
    </location>
</feature>
<dbReference type="EMBL" id="CP015199">
    <property type="protein sequence ID" value="ANF49473.1"/>
    <property type="molecule type" value="Genomic_DNA"/>
</dbReference>
<keyword evidence="3" id="KW-1185">Reference proteome</keyword>
<evidence type="ECO:0000256" key="1">
    <source>
        <dbReference type="SAM" id="SignalP"/>
    </source>
</evidence>
<proteinExistence type="predicted"/>
<dbReference type="OrthoDB" id="1453775at2"/>
<accession>A0A172XR21</accession>
<dbReference type="Proteomes" id="UP000077824">
    <property type="component" value="Chromosome"/>
</dbReference>
<keyword evidence="1" id="KW-0732">Signal</keyword>
<dbReference type="AlphaFoldDB" id="A0A172XR21"/>
<protein>
    <submittedName>
        <fullName evidence="2">Uncharacterized protein</fullName>
    </submittedName>
</protein>
<evidence type="ECO:0000313" key="2">
    <source>
        <dbReference type="EMBL" id="ANF49473.1"/>
    </source>
</evidence>
<dbReference type="STRING" id="1685010.A0O34_02410"/>
<dbReference type="RefSeq" id="WP_066750864.1">
    <property type="nucleotide sequence ID" value="NZ_CP015199.1"/>
</dbReference>
<feature type="chain" id="PRO_5008003619" evidence="1">
    <location>
        <begin position="22"/>
        <end position="115"/>
    </location>
</feature>
<sequence length="115" mass="12293">MKKLLLPIVVALFATSMNVNAQVGINLANPTSTLDITAKNATGTTNNVDGLLIPRVDRQRAQSMTGVPVSTMIYVNNAVTGTLGGTTANIDTVGYYFLMVRYGLNLTLHPLRVLT</sequence>